<dbReference type="OrthoDB" id="10672163at2759"/>
<dbReference type="Proteomes" id="UP000245341">
    <property type="component" value="Unplaced"/>
</dbReference>
<feature type="compositionally biased region" description="Basic and acidic residues" evidence="1">
    <location>
        <begin position="187"/>
        <end position="196"/>
    </location>
</feature>
<accession>A0A7F8RVI3</accession>
<sequence length="348" mass="36606">MCVEAFRGAGQLPNSVGPWSAPPPSQRPTDSSLRPALGRRLVLRDGGAGKCLDLGSPKLRASPASPWPALPSGARPGPGLKRFVPGLGSRASPYALAVAGASLGRRRPSPGATAACVPCAARLGDQPPNFFPGRRQRSRRWPRWELARWAGWGEGESLPAAAAEAATVAEATVTEQVRRSQLPGKEPPPRTQRDPAGRGVHAPPWAEVLPSSFSGPGGTLCPISFRLELWLQQVKTQSGRWGPLECSPLSLSPSLAISLLSEQGCWGCTAQKLLAWRKASLVPALLSLQTLPLTTLARGHSGFQNIGQGAQTCLAPRAACAGQNTSSPWTWPFLPAAHPVLTCPGGQQ</sequence>
<dbReference type="RefSeq" id="XP_030896949.1">
    <property type="nucleotide sequence ID" value="XM_031041089.1"/>
</dbReference>
<evidence type="ECO:0000313" key="2">
    <source>
        <dbReference type="Proteomes" id="UP000245341"/>
    </source>
</evidence>
<keyword evidence="2" id="KW-1185">Reference proteome</keyword>
<dbReference type="GeneID" id="115944828"/>
<evidence type="ECO:0000256" key="1">
    <source>
        <dbReference type="SAM" id="MobiDB-lite"/>
    </source>
</evidence>
<organism evidence="2 3">
    <name type="scientific">Leptonychotes weddellii</name>
    <name type="common">Weddell seal</name>
    <name type="synonym">Otaria weddellii</name>
    <dbReference type="NCBI Taxonomy" id="9713"/>
    <lineage>
        <taxon>Eukaryota</taxon>
        <taxon>Metazoa</taxon>
        <taxon>Chordata</taxon>
        <taxon>Craniata</taxon>
        <taxon>Vertebrata</taxon>
        <taxon>Euteleostomi</taxon>
        <taxon>Mammalia</taxon>
        <taxon>Eutheria</taxon>
        <taxon>Laurasiatheria</taxon>
        <taxon>Carnivora</taxon>
        <taxon>Caniformia</taxon>
        <taxon>Pinnipedia</taxon>
        <taxon>Phocidae</taxon>
        <taxon>Monachinae</taxon>
        <taxon>Lobodontini</taxon>
        <taxon>Leptonychotes</taxon>
    </lineage>
</organism>
<name>A0A7F8RVI3_LEPWE</name>
<evidence type="ECO:0000313" key="3">
    <source>
        <dbReference type="RefSeq" id="XP_030896949.1"/>
    </source>
</evidence>
<feature type="region of interest" description="Disordered" evidence="1">
    <location>
        <begin position="169"/>
        <end position="208"/>
    </location>
</feature>
<dbReference type="KEGG" id="lww:115944828"/>
<reference evidence="3" key="1">
    <citation type="submission" date="2025-08" db="UniProtKB">
        <authorList>
            <consortium name="RefSeq"/>
        </authorList>
    </citation>
    <scope>IDENTIFICATION</scope>
    <source>
        <tissue evidence="3">Liver</tissue>
    </source>
</reference>
<proteinExistence type="predicted"/>
<protein>
    <submittedName>
        <fullName evidence="3">Uncharacterized protein LOC115944828 isoform X1</fullName>
    </submittedName>
</protein>
<gene>
    <name evidence="3" type="primary">LOC115944828</name>
</gene>
<feature type="region of interest" description="Disordered" evidence="1">
    <location>
        <begin position="7"/>
        <end position="38"/>
    </location>
</feature>
<dbReference type="AlphaFoldDB" id="A0A7F8RVI3"/>